<comment type="similarity">
    <text evidence="9">Belongs to the LpxL/LpxM/LpxP family.</text>
</comment>
<evidence type="ECO:0000256" key="6">
    <source>
        <dbReference type="ARBA" id="ARBA00022989"/>
    </source>
</evidence>
<dbReference type="AlphaFoldDB" id="A0A220VDG3"/>
<evidence type="ECO:0000256" key="4">
    <source>
        <dbReference type="ARBA" id="ARBA00022692"/>
    </source>
</evidence>
<keyword evidence="4 9" id="KW-0812">Transmembrane</keyword>
<evidence type="ECO:0000313" key="10">
    <source>
        <dbReference type="EMBL" id="ASK78311.1"/>
    </source>
</evidence>
<dbReference type="KEGG" id="pmai:CF386_04415"/>
<dbReference type="CDD" id="cd07984">
    <property type="entry name" value="LPLAT_LABLAT-like"/>
    <property type="match status" value="1"/>
</dbReference>
<keyword evidence="6 9" id="KW-1133">Transmembrane helix</keyword>
<evidence type="ECO:0000313" key="11">
    <source>
        <dbReference type="Proteomes" id="UP000242175"/>
    </source>
</evidence>
<dbReference type="Pfam" id="PF03279">
    <property type="entry name" value="Lip_A_acyltrans"/>
    <property type="match status" value="1"/>
</dbReference>
<feature type="transmembrane region" description="Helical" evidence="9">
    <location>
        <begin position="20"/>
        <end position="39"/>
    </location>
</feature>
<protein>
    <recommendedName>
        <fullName evidence="9">Lipid A biosynthesis acyltransferase</fullName>
        <ecNumber evidence="9">2.3.1.241</ecNumber>
    </recommendedName>
    <alternativeName>
        <fullName evidence="9">Kdo(2)-lipid IV(A) acyltransferase</fullName>
    </alternativeName>
</protein>
<dbReference type="GO" id="GO:0036104">
    <property type="term" value="P:Kdo2-lipid A biosynthetic process"/>
    <property type="evidence" value="ECO:0007669"/>
    <property type="project" value="UniProtKB-UniRule"/>
</dbReference>
<name>A0A220VDG3_9GAMM</name>
<organism evidence="10 11">
    <name type="scientific">Paraphotobacterium marinum</name>
    <dbReference type="NCBI Taxonomy" id="1755811"/>
    <lineage>
        <taxon>Bacteria</taxon>
        <taxon>Pseudomonadati</taxon>
        <taxon>Pseudomonadota</taxon>
        <taxon>Gammaproteobacteria</taxon>
        <taxon>Vibrionales</taxon>
        <taxon>Vibrionaceae</taxon>
        <taxon>Paraphotobacterium</taxon>
    </lineage>
</organism>
<dbReference type="EMBL" id="CP022355">
    <property type="protein sequence ID" value="ASK78311.1"/>
    <property type="molecule type" value="Genomic_DNA"/>
</dbReference>
<dbReference type="HAMAP" id="MF_01942">
    <property type="entry name" value="Lipid_A_LpxL_LpxP"/>
    <property type="match status" value="1"/>
</dbReference>
<evidence type="ECO:0000256" key="9">
    <source>
        <dbReference type="HAMAP-Rule" id="MF_01942"/>
    </source>
</evidence>
<dbReference type="OrthoDB" id="9803456at2"/>
<keyword evidence="3 9" id="KW-0808">Transferase</keyword>
<evidence type="ECO:0000256" key="3">
    <source>
        <dbReference type="ARBA" id="ARBA00022679"/>
    </source>
</evidence>
<keyword evidence="8 9" id="KW-0012">Acyltransferase</keyword>
<comment type="catalytic activity">
    <reaction evidence="9">
        <text>an alpha-Kdo-(2-&gt;4)-alpha-Kdo-(2-&gt;6)-lipid IVA + a fatty acyl-[ACP] = an alpha-Kdo-(2-&gt;4)-alpha-Kdo-(2-&gt;6)-(acyl)-lipid IVA + holo-[ACP]</text>
        <dbReference type="Rhea" id="RHEA:69396"/>
        <dbReference type="Rhea" id="RHEA-COMP:9685"/>
        <dbReference type="Rhea" id="RHEA-COMP:14125"/>
        <dbReference type="ChEBI" id="CHEBI:64479"/>
        <dbReference type="ChEBI" id="CHEBI:138651"/>
        <dbReference type="ChEBI" id="CHEBI:176429"/>
        <dbReference type="ChEBI" id="CHEBI:176430"/>
        <dbReference type="EC" id="2.3.1.241"/>
    </reaction>
</comment>
<keyword evidence="2 9" id="KW-0997">Cell inner membrane</keyword>
<keyword evidence="1 9" id="KW-1003">Cell membrane</keyword>
<dbReference type="EC" id="2.3.1.241" evidence="9"/>
<dbReference type="RefSeq" id="WP_089073219.1">
    <property type="nucleotide sequence ID" value="NZ_CBCSAM010000011.1"/>
</dbReference>
<evidence type="ECO:0000256" key="7">
    <source>
        <dbReference type="ARBA" id="ARBA00023136"/>
    </source>
</evidence>
<keyword evidence="5 9" id="KW-0448">Lipopolysaccharide biosynthesis</keyword>
<accession>A0A220VDG3</accession>
<dbReference type="PIRSF" id="PIRSF026649">
    <property type="entry name" value="MsbB"/>
    <property type="match status" value="1"/>
</dbReference>
<comment type="subcellular location">
    <subcellularLocation>
        <location evidence="9">Cell inner membrane</location>
        <topology evidence="9">Single-pass membrane protein</topology>
    </subcellularLocation>
</comment>
<dbReference type="UniPathway" id="UPA00360">
    <property type="reaction ID" value="UER00485"/>
</dbReference>
<evidence type="ECO:0000256" key="5">
    <source>
        <dbReference type="ARBA" id="ARBA00022985"/>
    </source>
</evidence>
<feature type="short sequence motif" description="HXXXXD motif" evidence="9">
    <location>
        <begin position="134"/>
        <end position="139"/>
    </location>
</feature>
<proteinExistence type="inferred from homology"/>
<dbReference type="GO" id="GO:0009103">
    <property type="term" value="P:lipopolysaccharide biosynthetic process"/>
    <property type="evidence" value="ECO:0007669"/>
    <property type="project" value="UniProtKB-UniRule"/>
</dbReference>
<evidence type="ECO:0000256" key="2">
    <source>
        <dbReference type="ARBA" id="ARBA00022519"/>
    </source>
</evidence>
<evidence type="ECO:0000256" key="1">
    <source>
        <dbReference type="ARBA" id="ARBA00022475"/>
    </source>
</evidence>
<dbReference type="NCBIfam" id="TIGR02207">
    <property type="entry name" value="lipid_A_htrB"/>
    <property type="match status" value="1"/>
</dbReference>
<reference evidence="10 11" key="1">
    <citation type="journal article" date="2016" name="Int. J. Syst. Evol. Microbiol.">
        <title>Paraphotobacterium marinum gen. nov., sp. nov., a member of the family Vibrionaceae, isolated from surface seawater.</title>
        <authorList>
            <person name="Huang Z."/>
            <person name="Dong C."/>
            <person name="Shao Z."/>
        </authorList>
    </citation>
    <scope>NUCLEOTIDE SEQUENCE [LARGE SCALE GENOMIC DNA]</scope>
    <source>
        <strain evidence="10 11">NSCS20N07D</strain>
    </source>
</reference>
<dbReference type="InterPro" id="IPR004960">
    <property type="entry name" value="LipA_acyltrans"/>
</dbReference>
<comment type="pathway">
    <text evidence="9">Bacterial outer membrane biogenesis; lipopolysaccharide biosynthesis.</text>
</comment>
<dbReference type="GO" id="GO:0009245">
    <property type="term" value="P:lipid A biosynthetic process"/>
    <property type="evidence" value="ECO:0007669"/>
    <property type="project" value="InterPro"/>
</dbReference>
<dbReference type="Proteomes" id="UP000242175">
    <property type="component" value="Chromosome large"/>
</dbReference>
<dbReference type="PANTHER" id="PTHR30606:SF9">
    <property type="entry name" value="LIPID A BIOSYNTHESIS LAUROYLTRANSFERASE"/>
    <property type="match status" value="1"/>
</dbReference>
<keyword evidence="11" id="KW-1185">Reference proteome</keyword>
<comment type="function">
    <text evidence="9">Catalyzes the transfer of an acyl chain from an acyl-[acyl-carrier-protein] (ACP) to a Kdo(2)-lipid IV(A) to form a Kdo(2)-(acyl)-lipid IV(A).</text>
</comment>
<keyword evidence="7 9" id="KW-0472">Membrane</keyword>
<dbReference type="GO" id="GO:0005886">
    <property type="term" value="C:plasma membrane"/>
    <property type="evidence" value="ECO:0007669"/>
    <property type="project" value="UniProtKB-SubCell"/>
</dbReference>
<dbReference type="PANTHER" id="PTHR30606">
    <property type="entry name" value="LIPID A BIOSYNTHESIS LAUROYL ACYLTRANSFERASE"/>
    <property type="match status" value="1"/>
</dbReference>
<dbReference type="GO" id="GO:0008913">
    <property type="term" value="F:Kdo2-lipid IVA acyltransferase activity"/>
    <property type="evidence" value="ECO:0007669"/>
    <property type="project" value="UniProtKB-EC"/>
</dbReference>
<dbReference type="UniPathway" id="UPA00030"/>
<sequence>MSKTKEPKFTVKMLHPKYYITWIGVLLMFIISLLPYALLQLIGKFLGWLIFKIIPKRKAIIKRNLELSFPKMKTNDIEKLVNKNQFYSGMYVIEMIMAWFWSDKRIKKIVDIEGIEVLNKLKKSDKGILLVAIHSTNLELGARIYGINCPGVGVYRPNKNIVFDYIQFKGRKRSNKYMLDRKDVKGMLRALKSGDSVWYANDHDYGRHRSIFLPFLGVKKAATMTGGNVLINATKCSLLPFTLSHNSNTSRYTFKYRSVDSDFPYKNVEQGCLFINNIIEESILEAPEQYLWMHKRFKTRPLGEDSLYQDI</sequence>
<gene>
    <name evidence="9" type="primary">lpxL</name>
    <name evidence="10" type="ORF">CF386_04415</name>
</gene>
<comment type="pathway">
    <text evidence="9">Glycolipid biosynthesis; KDO(2)-lipid A biosynthesis; KDO(2)-lipid A from CMP-3-deoxy-D-manno-octulosonate and lipid IV(A): step 3/4.</text>
</comment>
<evidence type="ECO:0000256" key="8">
    <source>
        <dbReference type="ARBA" id="ARBA00023315"/>
    </source>
</evidence>
<dbReference type="InterPro" id="IPR011920">
    <property type="entry name" value="Lipid_A_LpxL_LpxP"/>
</dbReference>